<protein>
    <submittedName>
        <fullName evidence="11">Hydrophobe/amphiphile efflux-1 (HAE1) family transporter</fullName>
    </submittedName>
</protein>
<dbReference type="FunFam" id="3.30.70.1430:FF:000001">
    <property type="entry name" value="Efflux pump membrane transporter"/>
    <property type="match status" value="1"/>
</dbReference>
<dbReference type="Gene3D" id="3.30.70.1430">
    <property type="entry name" value="Multidrug efflux transporter AcrB pore domain"/>
    <property type="match status" value="2"/>
</dbReference>
<dbReference type="NCBIfam" id="TIGR00915">
    <property type="entry name" value="2A0602"/>
    <property type="match status" value="1"/>
</dbReference>
<feature type="transmembrane region" description="Helical" evidence="9">
    <location>
        <begin position="341"/>
        <end position="361"/>
    </location>
</feature>
<evidence type="ECO:0000313" key="12">
    <source>
        <dbReference type="Proteomes" id="UP000006055"/>
    </source>
</evidence>
<keyword evidence="6 9" id="KW-0812">Transmembrane</keyword>
<dbReference type="NCBIfam" id="NF000282">
    <property type="entry name" value="RND_permease_1"/>
    <property type="match status" value="1"/>
</dbReference>
<reference evidence="12" key="1">
    <citation type="submission" date="2012-06" db="EMBL/GenBank/DDBJ databases">
        <title>Complete sequence of chromosome of Desulfomonile tiedjei DSM 6799.</title>
        <authorList>
            <person name="Lucas S."/>
            <person name="Copeland A."/>
            <person name="Lapidus A."/>
            <person name="Glavina del Rio T."/>
            <person name="Dalin E."/>
            <person name="Tice H."/>
            <person name="Bruce D."/>
            <person name="Goodwin L."/>
            <person name="Pitluck S."/>
            <person name="Peters L."/>
            <person name="Ovchinnikova G."/>
            <person name="Zeytun A."/>
            <person name="Lu M."/>
            <person name="Kyrpides N."/>
            <person name="Mavromatis K."/>
            <person name="Ivanova N."/>
            <person name="Brettin T."/>
            <person name="Detter J.C."/>
            <person name="Han C."/>
            <person name="Larimer F."/>
            <person name="Land M."/>
            <person name="Hauser L."/>
            <person name="Markowitz V."/>
            <person name="Cheng J.-F."/>
            <person name="Hugenholtz P."/>
            <person name="Woyke T."/>
            <person name="Wu D."/>
            <person name="Spring S."/>
            <person name="Schroeder M."/>
            <person name="Brambilla E."/>
            <person name="Klenk H.-P."/>
            <person name="Eisen J.A."/>
        </authorList>
    </citation>
    <scope>NUCLEOTIDE SEQUENCE [LARGE SCALE GENOMIC DNA]</scope>
    <source>
        <strain evidence="12">ATCC 49306 / DSM 6799 / DCB-1</strain>
    </source>
</reference>
<evidence type="ECO:0000256" key="7">
    <source>
        <dbReference type="ARBA" id="ARBA00022989"/>
    </source>
</evidence>
<dbReference type="AlphaFoldDB" id="I4C3A2"/>
<proteinExistence type="inferred from homology"/>
<dbReference type="GO" id="GO:0015562">
    <property type="term" value="F:efflux transmembrane transporter activity"/>
    <property type="evidence" value="ECO:0007669"/>
    <property type="project" value="InterPro"/>
</dbReference>
<keyword evidence="5" id="KW-0997">Cell inner membrane</keyword>
<dbReference type="PATRIC" id="fig|706587.4.peg.1527"/>
<evidence type="ECO:0000259" key="10">
    <source>
        <dbReference type="PROSITE" id="PS50156"/>
    </source>
</evidence>
<keyword evidence="7 9" id="KW-1133">Transmembrane helix</keyword>
<evidence type="ECO:0000256" key="9">
    <source>
        <dbReference type="SAM" id="Phobius"/>
    </source>
</evidence>
<dbReference type="GO" id="GO:0042910">
    <property type="term" value="F:xenobiotic transmembrane transporter activity"/>
    <property type="evidence" value="ECO:0007669"/>
    <property type="project" value="TreeGrafter"/>
</dbReference>
<evidence type="ECO:0000256" key="1">
    <source>
        <dbReference type="ARBA" id="ARBA00004429"/>
    </source>
</evidence>
<keyword evidence="3" id="KW-0813">Transport</keyword>
<dbReference type="HOGENOM" id="CLU_002755_1_1_7"/>
<dbReference type="SUPFAM" id="SSF82693">
    <property type="entry name" value="Multidrug efflux transporter AcrB pore domain, PN1, PN2, PC1 and PC2 subdomains"/>
    <property type="match status" value="4"/>
</dbReference>
<dbReference type="Proteomes" id="UP000006055">
    <property type="component" value="Chromosome"/>
</dbReference>
<dbReference type="Gene3D" id="1.20.1640.10">
    <property type="entry name" value="Multidrug efflux transporter AcrB transmembrane domain"/>
    <property type="match status" value="2"/>
</dbReference>
<keyword evidence="12" id="KW-1185">Reference proteome</keyword>
<evidence type="ECO:0000313" key="11">
    <source>
        <dbReference type="EMBL" id="AFM24043.1"/>
    </source>
</evidence>
<feature type="transmembrane region" description="Helical" evidence="9">
    <location>
        <begin position="472"/>
        <end position="499"/>
    </location>
</feature>
<organism evidence="11 12">
    <name type="scientific">Desulfomonile tiedjei (strain ATCC 49306 / DSM 6799 / DCB-1)</name>
    <dbReference type="NCBI Taxonomy" id="706587"/>
    <lineage>
        <taxon>Bacteria</taxon>
        <taxon>Pseudomonadati</taxon>
        <taxon>Thermodesulfobacteriota</taxon>
        <taxon>Desulfomonilia</taxon>
        <taxon>Desulfomonilales</taxon>
        <taxon>Desulfomonilaceae</taxon>
        <taxon>Desulfomonile</taxon>
    </lineage>
</organism>
<feature type="transmembrane region" description="Helical" evidence="9">
    <location>
        <begin position="368"/>
        <end position="388"/>
    </location>
</feature>
<dbReference type="InterPro" id="IPR000731">
    <property type="entry name" value="SSD"/>
</dbReference>
<feature type="domain" description="SSD" evidence="10">
    <location>
        <begin position="372"/>
        <end position="497"/>
    </location>
</feature>
<dbReference type="SUPFAM" id="SSF82714">
    <property type="entry name" value="Multidrug efflux transporter AcrB TolC docking domain, DN and DC subdomains"/>
    <property type="match status" value="2"/>
</dbReference>
<feature type="transmembrane region" description="Helical" evidence="9">
    <location>
        <begin position="921"/>
        <end position="945"/>
    </location>
</feature>
<accession>I4C3A2</accession>
<dbReference type="PROSITE" id="PS50156">
    <property type="entry name" value="SSD"/>
    <property type="match status" value="1"/>
</dbReference>
<dbReference type="GO" id="GO:0009636">
    <property type="term" value="P:response to toxic substance"/>
    <property type="evidence" value="ECO:0007669"/>
    <property type="project" value="UniProtKB-ARBA"/>
</dbReference>
<name>I4C3A2_DESTA</name>
<evidence type="ECO:0000256" key="5">
    <source>
        <dbReference type="ARBA" id="ARBA00022519"/>
    </source>
</evidence>
<evidence type="ECO:0000256" key="2">
    <source>
        <dbReference type="ARBA" id="ARBA00010942"/>
    </source>
</evidence>
<dbReference type="PRINTS" id="PR00702">
    <property type="entry name" value="ACRIFLAVINRP"/>
</dbReference>
<dbReference type="SUPFAM" id="SSF82866">
    <property type="entry name" value="Multidrug efflux transporter AcrB transmembrane domain"/>
    <property type="match status" value="2"/>
</dbReference>
<feature type="transmembrane region" description="Helical" evidence="9">
    <location>
        <begin position="436"/>
        <end position="460"/>
    </location>
</feature>
<evidence type="ECO:0000256" key="4">
    <source>
        <dbReference type="ARBA" id="ARBA00022475"/>
    </source>
</evidence>
<dbReference type="RefSeq" id="WP_014809194.1">
    <property type="nucleotide sequence ID" value="NC_018025.1"/>
</dbReference>
<feature type="transmembrane region" description="Helical" evidence="9">
    <location>
        <begin position="998"/>
        <end position="1024"/>
    </location>
</feature>
<dbReference type="eggNOG" id="COG0841">
    <property type="taxonomic scope" value="Bacteria"/>
</dbReference>
<evidence type="ECO:0000256" key="8">
    <source>
        <dbReference type="ARBA" id="ARBA00023136"/>
    </source>
</evidence>
<dbReference type="GO" id="GO:0005886">
    <property type="term" value="C:plasma membrane"/>
    <property type="evidence" value="ECO:0007669"/>
    <property type="project" value="UniProtKB-SubCell"/>
</dbReference>
<dbReference type="Gene3D" id="3.30.70.1320">
    <property type="entry name" value="Multidrug efflux transporter AcrB pore domain like"/>
    <property type="match status" value="1"/>
</dbReference>
<feature type="transmembrane region" description="Helical" evidence="9">
    <location>
        <begin position="12"/>
        <end position="33"/>
    </location>
</feature>
<sequence length="1039" mass="113570">MLSRFFIDRPIFASVISILIVLAGAISIFRLPVSEYPDITPPVIQVTASYPGANPQVVADTVAAPIEQEVNGVENMLYMSSTSATDGSYTLRVTFELGTDPDTATILVQNRVNRVMPKLPEAVQRQGVTTNKRSTSFVAVFSLYSPDKRYDDLYIINYATINIKDRLARVKGVGDVIYFPTKDYGMRIWLDPNRLQYNNLTVADVLDALKQQNVQVAAGQIGQQPARQGQDIQLTVQTLGRLTETEQFEDIIVKAGDSGRITRIKDVARVEFGGKTYDTLSFFRGLPSASIVIFQSPGANALEVADSVRSAMEELKKDFPEGLDYTIVYNASEFVRASIHAVIKTLLEAFFLVSLVVFIFLQDWRATLIPAITIPVSLMGTFGVMSLMGYSINMITLFGMVLAIGIVVDDSIVVVENVERNMREHGLSPRDATIRAMGQITGAVIGITLVLMAVFTPAAFLTGITGQLYRQFSLTIAFTTLFSAINALTLSPALCALFLRPHDGKRNVFFRWFNDGFQWFTDKYSSLVTICVRRLFISTAVFGIFIAVTFFGLMKTPSGFVPSEDDGLILVNAQLPDGASLGRTKNVMQSVAEILKNTDGVRNFNLLTGWSIIDAVGANQGGGFVELTDWSDRLKRGRTKNVIMGELFGKFSSMQEAIVFPFSLPPIRGAGQSSGFELQVQDKGSLGLVALEKAATEIADAARARPELRNVNATFRAEVPTVFAEVDRTKTMQLKVPLQNVFDTMQGSLGSTYVNDFNKFGRTWQVLVQADTDFRMKRRDIAKLQVRNREGKMVPLGTIVQIKDTLGPQRVERYNLFPSAKVFGESVPGVSSGTSLDIVEKIAGTTLPKGMGYEWTGMAYQEKKTSGEMGIVLSLAILVVVLILAAQYESWIDPLAVILVVPLGILGAIAALYIRNFDNNLYTQVGLVLLVGLAAKNAILIVEFARRRYAGGMSSEQAAVEGSTIRLRPILMTSLAFIFGVLPLALATGAGAAGRQALGTAVVGGMLGVTALGIFFTPVLYVLLKRLTDRKRSSQPETV</sequence>
<dbReference type="PANTHER" id="PTHR32063:SF11">
    <property type="entry name" value="CATION OR DRUG EFFLUX SYSTEM PROTEIN"/>
    <property type="match status" value="1"/>
</dbReference>
<evidence type="ECO:0000256" key="6">
    <source>
        <dbReference type="ARBA" id="ARBA00022692"/>
    </source>
</evidence>
<gene>
    <name evidence="11" type="ordered locus">Desti_1330</name>
</gene>
<feature type="transmembrane region" description="Helical" evidence="9">
    <location>
        <begin position="394"/>
        <end position="415"/>
    </location>
</feature>
<keyword evidence="8 9" id="KW-0472">Membrane</keyword>
<dbReference type="FunFam" id="1.20.1640.10:FF:000001">
    <property type="entry name" value="Efflux pump membrane transporter"/>
    <property type="match status" value="1"/>
</dbReference>
<dbReference type="PANTHER" id="PTHR32063">
    <property type="match status" value="1"/>
</dbReference>
<dbReference type="InterPro" id="IPR001036">
    <property type="entry name" value="Acrflvin-R"/>
</dbReference>
<dbReference type="KEGG" id="dti:Desti_1330"/>
<dbReference type="Gene3D" id="3.30.70.1440">
    <property type="entry name" value="Multidrug efflux transporter AcrB pore domain"/>
    <property type="match status" value="1"/>
</dbReference>
<feature type="transmembrane region" description="Helical" evidence="9">
    <location>
        <begin position="535"/>
        <end position="554"/>
    </location>
</feature>
<dbReference type="InterPro" id="IPR027463">
    <property type="entry name" value="AcrB_DN_DC_subdom"/>
</dbReference>
<dbReference type="EMBL" id="CP003360">
    <property type="protein sequence ID" value="AFM24043.1"/>
    <property type="molecule type" value="Genomic_DNA"/>
</dbReference>
<dbReference type="Gene3D" id="3.30.2090.10">
    <property type="entry name" value="Multidrug efflux transporter AcrB TolC docking domain, DN and DC subdomains"/>
    <property type="match status" value="2"/>
</dbReference>
<feature type="transmembrane region" description="Helical" evidence="9">
    <location>
        <begin position="869"/>
        <end position="888"/>
    </location>
</feature>
<dbReference type="OrthoDB" id="9807612at2"/>
<dbReference type="InterPro" id="IPR004764">
    <property type="entry name" value="MdtF-like"/>
</dbReference>
<evidence type="ECO:0000256" key="3">
    <source>
        <dbReference type="ARBA" id="ARBA00022448"/>
    </source>
</evidence>
<comment type="subcellular location">
    <subcellularLocation>
        <location evidence="1">Cell inner membrane</location>
        <topology evidence="1">Multi-pass membrane protein</topology>
    </subcellularLocation>
</comment>
<feature type="transmembrane region" description="Helical" evidence="9">
    <location>
        <begin position="895"/>
        <end position="915"/>
    </location>
</feature>
<dbReference type="Pfam" id="PF00873">
    <property type="entry name" value="ACR_tran"/>
    <property type="match status" value="1"/>
</dbReference>
<dbReference type="STRING" id="706587.Desti_1330"/>
<comment type="similarity">
    <text evidence="2">Belongs to the resistance-nodulation-cell division (RND) (TC 2.A.6) family.</text>
</comment>
<keyword evidence="4" id="KW-1003">Cell membrane</keyword>
<feature type="transmembrane region" description="Helical" evidence="9">
    <location>
        <begin position="970"/>
        <end position="992"/>
    </location>
</feature>